<proteinExistence type="predicted"/>
<dbReference type="AlphaFoldDB" id="A0A8T2YJC4"/>
<evidence type="ECO:0000313" key="3">
    <source>
        <dbReference type="Proteomes" id="UP000807159"/>
    </source>
</evidence>
<accession>A0A8T2YJC4</accession>
<protein>
    <submittedName>
        <fullName evidence="2">Uncharacterized protein</fullName>
    </submittedName>
</protein>
<sequence>MMKLMFGPSGGHDFKHCSAPNQYPLVPQPLMVPTSLGAASSCVEIPQAYNEGTAKGSTPPRGPSQALHLDPVTSFL</sequence>
<reference evidence="2" key="1">
    <citation type="journal article" date="2021" name="J. Hered.">
        <title>Genome Assembly of Salicaceae Populus deltoides (Eastern Cottonwood) I-69 Based on Nanopore Sequencing and Hi-C Technologies.</title>
        <authorList>
            <person name="Bai S."/>
            <person name="Wu H."/>
            <person name="Zhang J."/>
            <person name="Pan Z."/>
            <person name="Zhao W."/>
            <person name="Li Z."/>
            <person name="Tong C."/>
        </authorList>
    </citation>
    <scope>NUCLEOTIDE SEQUENCE</scope>
    <source>
        <tissue evidence="2">Leaf</tissue>
    </source>
</reference>
<dbReference type="EMBL" id="JACEGQ020000006">
    <property type="protein sequence ID" value="KAH8505244.1"/>
    <property type="molecule type" value="Genomic_DNA"/>
</dbReference>
<evidence type="ECO:0000256" key="1">
    <source>
        <dbReference type="SAM" id="MobiDB-lite"/>
    </source>
</evidence>
<keyword evidence="3" id="KW-1185">Reference proteome</keyword>
<feature type="region of interest" description="Disordered" evidence="1">
    <location>
        <begin position="50"/>
        <end position="76"/>
    </location>
</feature>
<evidence type="ECO:0000313" key="2">
    <source>
        <dbReference type="EMBL" id="KAH8505244.1"/>
    </source>
</evidence>
<organism evidence="2 3">
    <name type="scientific">Populus deltoides</name>
    <name type="common">Eastern poplar</name>
    <name type="synonym">Eastern cottonwood</name>
    <dbReference type="NCBI Taxonomy" id="3696"/>
    <lineage>
        <taxon>Eukaryota</taxon>
        <taxon>Viridiplantae</taxon>
        <taxon>Streptophyta</taxon>
        <taxon>Embryophyta</taxon>
        <taxon>Tracheophyta</taxon>
        <taxon>Spermatophyta</taxon>
        <taxon>Magnoliopsida</taxon>
        <taxon>eudicotyledons</taxon>
        <taxon>Gunneridae</taxon>
        <taxon>Pentapetalae</taxon>
        <taxon>rosids</taxon>
        <taxon>fabids</taxon>
        <taxon>Malpighiales</taxon>
        <taxon>Salicaceae</taxon>
        <taxon>Saliceae</taxon>
        <taxon>Populus</taxon>
    </lineage>
</organism>
<gene>
    <name evidence="2" type="ORF">H0E87_012479</name>
</gene>
<feature type="non-terminal residue" evidence="2">
    <location>
        <position position="76"/>
    </location>
</feature>
<dbReference type="Proteomes" id="UP000807159">
    <property type="component" value="Chromosome 6"/>
</dbReference>
<comment type="caution">
    <text evidence="2">The sequence shown here is derived from an EMBL/GenBank/DDBJ whole genome shotgun (WGS) entry which is preliminary data.</text>
</comment>
<name>A0A8T2YJC4_POPDE</name>